<dbReference type="InterPro" id="IPR032914">
    <property type="entry name" value="Vam6/VPS39/TRAP1"/>
</dbReference>
<dbReference type="Gramene" id="ERN18054">
    <property type="protein sequence ID" value="ERN18054"/>
    <property type="gene ID" value="AMTR_s00046p00206740"/>
</dbReference>
<dbReference type="Proteomes" id="UP000017836">
    <property type="component" value="Unassembled WGS sequence"/>
</dbReference>
<dbReference type="EMBL" id="KI392290">
    <property type="protein sequence ID" value="ERN18054.1"/>
    <property type="molecule type" value="Genomic_DNA"/>
</dbReference>
<dbReference type="eggNOG" id="KOG2063">
    <property type="taxonomic scope" value="Eukaryota"/>
</dbReference>
<dbReference type="HOGENOM" id="CLU_1580640_0_0_1"/>
<dbReference type="STRING" id="13333.U5D6J6"/>
<organism evidence="1 2">
    <name type="scientific">Amborella trichopoda</name>
    <dbReference type="NCBI Taxonomy" id="13333"/>
    <lineage>
        <taxon>Eukaryota</taxon>
        <taxon>Viridiplantae</taxon>
        <taxon>Streptophyta</taxon>
        <taxon>Embryophyta</taxon>
        <taxon>Tracheophyta</taxon>
        <taxon>Spermatophyta</taxon>
        <taxon>Magnoliopsida</taxon>
        <taxon>Amborellales</taxon>
        <taxon>Amborellaceae</taxon>
        <taxon>Amborella</taxon>
    </lineage>
</organism>
<evidence type="ECO:0000313" key="1">
    <source>
        <dbReference type="EMBL" id="ERN18054.1"/>
    </source>
</evidence>
<sequence length="169" mass="19451">MVVDPKLILEYVVPVLENVTEQTVELVWLEGLSSEFVNSYLERLAPHMQSTYRHMLALNENVITTKLQKELVQVYLSERLPTNALYEEHALLLGKIQQHQLALTLYVCHLHKPELAQAYCERIFHEKASSPNMYLTILPIYLNTKGITSTMLDEALDLLGKRWNMIDGA</sequence>
<dbReference type="PANTHER" id="PTHR12894:SF27">
    <property type="entry name" value="TRANSFORMING GROWTH FACTOR-BETA RECEPTOR-ASSOCIATED PROTEIN 1"/>
    <property type="match status" value="1"/>
</dbReference>
<dbReference type="GO" id="GO:0016192">
    <property type="term" value="P:vesicle-mediated transport"/>
    <property type="evidence" value="ECO:0007669"/>
    <property type="project" value="InterPro"/>
</dbReference>
<accession>U5D6J6</accession>
<name>U5D6J6_AMBTC</name>
<evidence type="ECO:0000313" key="2">
    <source>
        <dbReference type="Proteomes" id="UP000017836"/>
    </source>
</evidence>
<protein>
    <recommendedName>
        <fullName evidence="3">Vacuolar sorting protein 39/Transforming growth factor beta receptor-associated domain-containing protein</fullName>
    </recommendedName>
</protein>
<proteinExistence type="predicted"/>
<keyword evidence="2" id="KW-1185">Reference proteome</keyword>
<reference evidence="2" key="1">
    <citation type="journal article" date="2013" name="Science">
        <title>The Amborella genome and the evolution of flowering plants.</title>
        <authorList>
            <consortium name="Amborella Genome Project"/>
        </authorList>
    </citation>
    <scope>NUCLEOTIDE SEQUENCE [LARGE SCALE GENOMIC DNA]</scope>
</reference>
<dbReference type="PANTHER" id="PTHR12894">
    <property type="entry name" value="CNH DOMAIN CONTAINING"/>
    <property type="match status" value="1"/>
</dbReference>
<evidence type="ECO:0008006" key="3">
    <source>
        <dbReference type="Google" id="ProtNLM"/>
    </source>
</evidence>
<dbReference type="AlphaFoldDB" id="U5D6J6"/>
<gene>
    <name evidence="1" type="ORF">AMTR_s00046p00206740</name>
</gene>